<name>A0A228IH33_9BURK</name>
<evidence type="ECO:0000313" key="1">
    <source>
        <dbReference type="EMBL" id="OXI41740.1"/>
    </source>
</evidence>
<dbReference type="RefSeq" id="WP_089451873.1">
    <property type="nucleotide sequence ID" value="NZ_CP184469.1"/>
</dbReference>
<gene>
    <name evidence="1" type="ORF">CFB84_20880</name>
</gene>
<accession>A0A228IH33</accession>
<organism evidence="1 2">
    <name type="scientific">Burkholderia aenigmatica</name>
    <dbReference type="NCBI Taxonomy" id="2015348"/>
    <lineage>
        <taxon>Bacteria</taxon>
        <taxon>Pseudomonadati</taxon>
        <taxon>Pseudomonadota</taxon>
        <taxon>Betaproteobacteria</taxon>
        <taxon>Burkholderiales</taxon>
        <taxon>Burkholderiaceae</taxon>
        <taxon>Burkholderia</taxon>
        <taxon>Burkholderia cepacia complex</taxon>
    </lineage>
</organism>
<protein>
    <submittedName>
        <fullName evidence="1">Uncharacterized protein</fullName>
    </submittedName>
</protein>
<dbReference type="GeneID" id="99660637"/>
<dbReference type="EMBL" id="NKFA01000008">
    <property type="protein sequence ID" value="OXI41740.1"/>
    <property type="molecule type" value="Genomic_DNA"/>
</dbReference>
<proteinExistence type="predicted"/>
<reference evidence="1 2" key="2">
    <citation type="submission" date="2017-08" db="EMBL/GenBank/DDBJ databases">
        <title>WGS of novel Burkholderia cepaca complex species.</title>
        <authorList>
            <person name="Lipuma J."/>
            <person name="Spilker T."/>
        </authorList>
    </citation>
    <scope>NUCLEOTIDE SEQUENCE [LARGE SCALE GENOMIC DNA]</scope>
    <source>
        <strain evidence="1 2">AU17325</strain>
    </source>
</reference>
<comment type="caution">
    <text evidence="1">The sequence shown here is derived from an EMBL/GenBank/DDBJ whole genome shotgun (WGS) entry which is preliminary data.</text>
</comment>
<reference evidence="2" key="1">
    <citation type="submission" date="2017-06" db="EMBL/GenBank/DDBJ databases">
        <authorList>
            <person name="LiPuma J."/>
            <person name="Spilker T."/>
        </authorList>
    </citation>
    <scope>NUCLEOTIDE SEQUENCE [LARGE SCALE GENOMIC DNA]</scope>
    <source>
        <strain evidence="2">AU17325</strain>
    </source>
</reference>
<dbReference type="AlphaFoldDB" id="A0A228IH33"/>
<dbReference type="Proteomes" id="UP000214600">
    <property type="component" value="Unassembled WGS sequence"/>
</dbReference>
<evidence type="ECO:0000313" key="2">
    <source>
        <dbReference type="Proteomes" id="UP000214600"/>
    </source>
</evidence>
<dbReference type="OrthoDB" id="6058205at2"/>
<sequence>MGYSINKSDVIPYPPDALGNFFCYAYEWVDNLNFCRPASEFLSDPAPYEQLARERFLQEGWRGDGRIELMWLPPFVLGGMLANGADEYLAIAGKLWTYGLALWHVKQDADGTSFILSPVALNMTGFGID</sequence>